<dbReference type="InterPro" id="IPR001110">
    <property type="entry name" value="UPF0012_CS"/>
</dbReference>
<dbReference type="Proteomes" id="UP000565262">
    <property type="component" value="Unassembled WGS sequence"/>
</dbReference>
<sequence length="269" mass="30053">MLQNLMVAVIQMVSAKNVESNLARAEQSVVEAVEKGASLIALPEYFPSMHSDSSYKLKIAEQYGKGVIQDKMAELAQKHNVWIVAGSIPVKGRQADKVTNTSLVFAPDGHCVARYDKVHLFDFQRGEEIYKESDSHEAGLQPVCFDTPWGRIGLAVCYDLRFPELFRKLDNPDIIIVPSAFTVPTGQAHWELLLKARAVENQCYVLAPAQGGVHENGRSTWGHSMIIDPWGEVLSEVTEAGDAVICAELSRDRFNEIRQQLPAWLHRRL</sequence>
<accession>A0A839IXG0</accession>
<evidence type="ECO:0000259" key="3">
    <source>
        <dbReference type="PROSITE" id="PS50263"/>
    </source>
</evidence>
<dbReference type="InterPro" id="IPR045254">
    <property type="entry name" value="Nit1/2_C-N_Hydrolase"/>
</dbReference>
<dbReference type="InterPro" id="IPR036526">
    <property type="entry name" value="C-N_Hydrolase_sf"/>
</dbReference>
<comment type="caution">
    <text evidence="4">The sequence shown here is derived from an EMBL/GenBank/DDBJ whole genome shotgun (WGS) entry which is preliminary data.</text>
</comment>
<dbReference type="RefSeq" id="WP_182811258.1">
    <property type="nucleotide sequence ID" value="NZ_JACJFM010000049.1"/>
</dbReference>
<name>A0A839IXG0_9GAMM</name>
<dbReference type="PANTHER" id="PTHR23088">
    <property type="entry name" value="NITRILASE-RELATED"/>
    <property type="match status" value="1"/>
</dbReference>
<feature type="domain" description="CN hydrolase" evidence="3">
    <location>
        <begin position="5"/>
        <end position="251"/>
    </location>
</feature>
<organism evidence="4 5">
    <name type="scientific">Oceanospirillum sediminis</name>
    <dbReference type="NCBI Taxonomy" id="2760088"/>
    <lineage>
        <taxon>Bacteria</taxon>
        <taxon>Pseudomonadati</taxon>
        <taxon>Pseudomonadota</taxon>
        <taxon>Gammaproteobacteria</taxon>
        <taxon>Oceanospirillales</taxon>
        <taxon>Oceanospirillaceae</taxon>
        <taxon>Oceanospirillum</taxon>
    </lineage>
</organism>
<reference evidence="4 5" key="1">
    <citation type="submission" date="2020-08" db="EMBL/GenBank/DDBJ databases">
        <title>Oceanospirillum sp. nov. isolated from marine sediment.</title>
        <authorList>
            <person name="Ji X."/>
        </authorList>
    </citation>
    <scope>NUCLEOTIDE SEQUENCE [LARGE SCALE GENOMIC DNA]</scope>
    <source>
        <strain evidence="4 5">D5</strain>
    </source>
</reference>
<evidence type="ECO:0000313" key="4">
    <source>
        <dbReference type="EMBL" id="MBB1489294.1"/>
    </source>
</evidence>
<dbReference type="CDD" id="cd07572">
    <property type="entry name" value="nit"/>
    <property type="match status" value="1"/>
</dbReference>
<keyword evidence="2 4" id="KW-0378">Hydrolase</keyword>
<dbReference type="Pfam" id="PF00795">
    <property type="entry name" value="CN_hydrolase"/>
    <property type="match status" value="1"/>
</dbReference>
<dbReference type="InterPro" id="IPR003010">
    <property type="entry name" value="C-N_Hydrolase"/>
</dbReference>
<proteinExistence type="inferred from homology"/>
<dbReference type="EMBL" id="JACJFM010000049">
    <property type="protein sequence ID" value="MBB1489294.1"/>
    <property type="molecule type" value="Genomic_DNA"/>
</dbReference>
<dbReference type="Gene3D" id="3.60.110.10">
    <property type="entry name" value="Carbon-nitrogen hydrolase"/>
    <property type="match status" value="1"/>
</dbReference>
<dbReference type="PROSITE" id="PS01227">
    <property type="entry name" value="UPF0012"/>
    <property type="match status" value="1"/>
</dbReference>
<evidence type="ECO:0000256" key="2">
    <source>
        <dbReference type="ARBA" id="ARBA00022801"/>
    </source>
</evidence>
<dbReference type="PANTHER" id="PTHR23088:SF27">
    <property type="entry name" value="DEAMINATED GLUTATHIONE AMIDASE"/>
    <property type="match status" value="1"/>
</dbReference>
<evidence type="ECO:0000313" key="5">
    <source>
        <dbReference type="Proteomes" id="UP000565262"/>
    </source>
</evidence>
<keyword evidence="5" id="KW-1185">Reference proteome</keyword>
<dbReference type="SUPFAM" id="SSF56317">
    <property type="entry name" value="Carbon-nitrogen hydrolase"/>
    <property type="match status" value="1"/>
</dbReference>
<dbReference type="AlphaFoldDB" id="A0A839IXG0"/>
<gene>
    <name evidence="4" type="ORF">H4O21_22030</name>
</gene>
<dbReference type="GO" id="GO:0016811">
    <property type="term" value="F:hydrolase activity, acting on carbon-nitrogen (but not peptide) bonds, in linear amides"/>
    <property type="evidence" value="ECO:0007669"/>
    <property type="project" value="InterPro"/>
</dbReference>
<protein>
    <submittedName>
        <fullName evidence="4">Carbon-nitrogen hydrolase family protein</fullName>
    </submittedName>
</protein>
<evidence type="ECO:0000256" key="1">
    <source>
        <dbReference type="ARBA" id="ARBA00010613"/>
    </source>
</evidence>
<dbReference type="PROSITE" id="PS50263">
    <property type="entry name" value="CN_HYDROLASE"/>
    <property type="match status" value="1"/>
</dbReference>
<comment type="similarity">
    <text evidence="1">Belongs to the carbon-nitrogen hydrolase superfamily. NIT1/NIT2 family.</text>
</comment>